<evidence type="ECO:0000313" key="2">
    <source>
        <dbReference type="EMBL" id="PXX48948.1"/>
    </source>
</evidence>
<name>A0A2V3Y1G0_9FIRM</name>
<keyword evidence="3" id="KW-1185">Reference proteome</keyword>
<keyword evidence="1" id="KW-0812">Transmembrane</keyword>
<dbReference type="EMBL" id="QJKD01000015">
    <property type="protein sequence ID" value="PXX48948.1"/>
    <property type="molecule type" value="Genomic_DNA"/>
</dbReference>
<dbReference type="Proteomes" id="UP000248057">
    <property type="component" value="Unassembled WGS sequence"/>
</dbReference>
<organism evidence="2 3">
    <name type="scientific">Hungatella effluvii</name>
    <dbReference type="NCBI Taxonomy" id="1096246"/>
    <lineage>
        <taxon>Bacteria</taxon>
        <taxon>Bacillati</taxon>
        <taxon>Bacillota</taxon>
        <taxon>Clostridia</taxon>
        <taxon>Lachnospirales</taxon>
        <taxon>Lachnospiraceae</taxon>
        <taxon>Hungatella</taxon>
    </lineage>
</organism>
<proteinExistence type="predicted"/>
<feature type="transmembrane region" description="Helical" evidence="1">
    <location>
        <begin position="62"/>
        <end position="84"/>
    </location>
</feature>
<keyword evidence="1" id="KW-1133">Transmembrane helix</keyword>
<protein>
    <submittedName>
        <fullName evidence="2">Uncharacterized protein</fullName>
    </submittedName>
</protein>
<feature type="transmembrane region" description="Helical" evidence="1">
    <location>
        <begin position="25"/>
        <end position="50"/>
    </location>
</feature>
<dbReference type="AlphaFoldDB" id="A0A2V3Y1G0"/>
<reference evidence="2 3" key="1">
    <citation type="submission" date="2018-05" db="EMBL/GenBank/DDBJ databases">
        <title>Genomic Encyclopedia of Type Strains, Phase IV (KMG-IV): sequencing the most valuable type-strain genomes for metagenomic binning, comparative biology and taxonomic classification.</title>
        <authorList>
            <person name="Goeker M."/>
        </authorList>
    </citation>
    <scope>NUCLEOTIDE SEQUENCE [LARGE SCALE GENOMIC DNA]</scope>
    <source>
        <strain evidence="2 3">DSM 24995</strain>
    </source>
</reference>
<keyword evidence="1" id="KW-0472">Membrane</keyword>
<feature type="transmembrane region" description="Helical" evidence="1">
    <location>
        <begin position="104"/>
        <end position="126"/>
    </location>
</feature>
<evidence type="ECO:0000256" key="1">
    <source>
        <dbReference type="SAM" id="Phobius"/>
    </source>
</evidence>
<accession>A0A2V3Y1G0</accession>
<gene>
    <name evidence="2" type="ORF">DFR60_115122</name>
</gene>
<comment type="caution">
    <text evidence="2">The sequence shown here is derived from an EMBL/GenBank/DDBJ whole genome shotgun (WGS) entry which is preliminary data.</text>
</comment>
<evidence type="ECO:0000313" key="3">
    <source>
        <dbReference type="Proteomes" id="UP000248057"/>
    </source>
</evidence>
<sequence length="162" mass="19199">MYEIKGPLLVIAILSIFGSYKKRSIIYILCLIYFNNSYLLAFITGIIISDFSVNCHFIKKKFYTKIISTIVFFTGIILSMYPVIINNFTGIYHIMQKISDDKTLFWRLIGSSMIFFGIININWFIFKYVLHFFNGIFFLPNFSQHINFNFLYYYICSCKVYS</sequence>